<proteinExistence type="predicted"/>
<gene>
    <name evidence="2" type="ORF">SAMN02745114_01061</name>
</gene>
<evidence type="ECO:0000313" key="3">
    <source>
        <dbReference type="Proteomes" id="UP000190657"/>
    </source>
</evidence>
<keyword evidence="3" id="KW-1185">Reference proteome</keyword>
<evidence type="ECO:0008006" key="4">
    <source>
        <dbReference type="Google" id="ProtNLM"/>
    </source>
</evidence>
<accession>A0A1T4LYM9</accession>
<protein>
    <recommendedName>
        <fullName evidence="4">Lipoprotein</fullName>
    </recommendedName>
</protein>
<dbReference type="RefSeq" id="WP_078768539.1">
    <property type="nucleotide sequence ID" value="NZ_FUWW01000010.1"/>
</dbReference>
<reference evidence="3" key="1">
    <citation type="submission" date="2017-02" db="EMBL/GenBank/DDBJ databases">
        <authorList>
            <person name="Varghese N."/>
            <person name="Submissions S."/>
        </authorList>
    </citation>
    <scope>NUCLEOTIDE SEQUENCE [LARGE SCALE GENOMIC DNA]</scope>
    <source>
        <strain evidence="3">ATCC 51222</strain>
    </source>
</reference>
<keyword evidence="1" id="KW-0732">Signal</keyword>
<evidence type="ECO:0000313" key="2">
    <source>
        <dbReference type="EMBL" id="SJZ59746.1"/>
    </source>
</evidence>
<organism evidence="2 3">
    <name type="scientific">Eubacterium coprostanoligenes</name>
    <dbReference type="NCBI Taxonomy" id="290054"/>
    <lineage>
        <taxon>Bacteria</taxon>
        <taxon>Bacillati</taxon>
        <taxon>Bacillota</taxon>
        <taxon>Clostridia</taxon>
        <taxon>Eubacteriales</taxon>
        <taxon>Eubacteriaceae</taxon>
        <taxon>Eubacterium</taxon>
    </lineage>
</organism>
<dbReference type="PROSITE" id="PS51257">
    <property type="entry name" value="PROKAR_LIPOPROTEIN"/>
    <property type="match status" value="1"/>
</dbReference>
<sequence length="144" mass="16574">MMKKSLSILLAVIALASVFSACSKTEQPPKEQPSTTEVQEQFYDAKGNAYSSKFDVLFYDEQGTAYKLEMTEDYLPDYVNQTTGEKLNGFQCYVTEQGNFYFDKDNKLSLKKDSMSIYYDSNKNVYYDISTVSWEKDGTMKHKN</sequence>
<name>A0A1T4LYM9_9FIRM</name>
<dbReference type="Proteomes" id="UP000190657">
    <property type="component" value="Unassembled WGS sequence"/>
</dbReference>
<evidence type="ECO:0000256" key="1">
    <source>
        <dbReference type="SAM" id="SignalP"/>
    </source>
</evidence>
<dbReference type="EMBL" id="FUWW01000010">
    <property type="protein sequence ID" value="SJZ59746.1"/>
    <property type="molecule type" value="Genomic_DNA"/>
</dbReference>
<feature type="signal peptide" evidence="1">
    <location>
        <begin position="1"/>
        <end position="21"/>
    </location>
</feature>
<dbReference type="STRING" id="290054.SAMN02745114_01061"/>
<dbReference type="AlphaFoldDB" id="A0A1T4LYM9"/>
<feature type="chain" id="PRO_5011961815" description="Lipoprotein" evidence="1">
    <location>
        <begin position="22"/>
        <end position="144"/>
    </location>
</feature>